<name>A0A916X0C2_9ACTN</name>
<sequence>MESALLWATTVGGARTRQNNRHIGRPSKMTVPTMSSLRWRAQLGGGLVAIALITVGCSDSEDTASSASSSSPTPAPTTIVTPPPPAWIRDRSCGVAWGPDGILDIVALTPGVDCGAAKRAADTYMSDVDGFMSSNPLEVGDGWTCQIPHLPLGSRCITCPNGIDRPHADHCSHTAEAL</sequence>
<dbReference type="EMBL" id="BMGC01000064">
    <property type="protein sequence ID" value="GGB47983.1"/>
    <property type="molecule type" value="Genomic_DNA"/>
</dbReference>
<evidence type="ECO:0000313" key="2">
    <source>
        <dbReference type="EMBL" id="GGB47983.1"/>
    </source>
</evidence>
<accession>A0A916X0C2</accession>
<dbReference type="AlphaFoldDB" id="A0A916X0C2"/>
<reference evidence="2" key="2">
    <citation type="submission" date="2020-09" db="EMBL/GenBank/DDBJ databases">
        <authorList>
            <person name="Sun Q."/>
            <person name="Zhou Y."/>
        </authorList>
    </citation>
    <scope>NUCLEOTIDE SEQUENCE</scope>
    <source>
        <strain evidence="2">CGMCC 1.12827</strain>
    </source>
</reference>
<keyword evidence="3" id="KW-1185">Reference proteome</keyword>
<protein>
    <submittedName>
        <fullName evidence="2">Uncharacterized protein</fullName>
    </submittedName>
</protein>
<gene>
    <name evidence="2" type="ORF">GCM10011489_38950</name>
</gene>
<comment type="caution">
    <text evidence="2">The sequence shown here is derived from an EMBL/GenBank/DDBJ whole genome shotgun (WGS) entry which is preliminary data.</text>
</comment>
<feature type="compositionally biased region" description="Low complexity" evidence="1">
    <location>
        <begin position="63"/>
        <end position="80"/>
    </location>
</feature>
<proteinExistence type="predicted"/>
<reference evidence="2" key="1">
    <citation type="journal article" date="2014" name="Int. J. Syst. Evol. Microbiol.">
        <title>Complete genome sequence of Corynebacterium casei LMG S-19264T (=DSM 44701T), isolated from a smear-ripened cheese.</title>
        <authorList>
            <consortium name="US DOE Joint Genome Institute (JGI-PGF)"/>
            <person name="Walter F."/>
            <person name="Albersmeier A."/>
            <person name="Kalinowski J."/>
            <person name="Ruckert C."/>
        </authorList>
    </citation>
    <scope>NUCLEOTIDE SEQUENCE</scope>
    <source>
        <strain evidence="2">CGMCC 1.12827</strain>
    </source>
</reference>
<organism evidence="2 3">
    <name type="scientific">Gordonia jinhuaensis</name>
    <dbReference type="NCBI Taxonomy" id="1517702"/>
    <lineage>
        <taxon>Bacteria</taxon>
        <taxon>Bacillati</taxon>
        <taxon>Actinomycetota</taxon>
        <taxon>Actinomycetes</taxon>
        <taxon>Mycobacteriales</taxon>
        <taxon>Gordoniaceae</taxon>
        <taxon>Gordonia</taxon>
    </lineage>
</organism>
<dbReference type="Proteomes" id="UP000621454">
    <property type="component" value="Unassembled WGS sequence"/>
</dbReference>
<evidence type="ECO:0000256" key="1">
    <source>
        <dbReference type="SAM" id="MobiDB-lite"/>
    </source>
</evidence>
<feature type="region of interest" description="Disordered" evidence="1">
    <location>
        <begin position="62"/>
        <end position="83"/>
    </location>
</feature>
<evidence type="ECO:0000313" key="3">
    <source>
        <dbReference type="Proteomes" id="UP000621454"/>
    </source>
</evidence>